<evidence type="ECO:0008006" key="9">
    <source>
        <dbReference type="Google" id="ProtNLM"/>
    </source>
</evidence>
<evidence type="ECO:0000313" key="7">
    <source>
        <dbReference type="EMBL" id="OUM85742.1"/>
    </source>
</evidence>
<proteinExistence type="predicted"/>
<evidence type="ECO:0000313" key="8">
    <source>
        <dbReference type="Proteomes" id="UP000196475"/>
    </source>
</evidence>
<feature type="transmembrane region" description="Helical" evidence="6">
    <location>
        <begin position="153"/>
        <end position="173"/>
    </location>
</feature>
<comment type="subcellular location">
    <subcellularLocation>
        <location evidence="1">Cell membrane</location>
        <topology evidence="1">Multi-pass membrane protein</topology>
    </subcellularLocation>
</comment>
<dbReference type="GO" id="GO:0005886">
    <property type="term" value="C:plasma membrane"/>
    <property type="evidence" value="ECO:0007669"/>
    <property type="project" value="UniProtKB-SubCell"/>
</dbReference>
<keyword evidence="4 6" id="KW-1133">Transmembrane helix</keyword>
<comment type="caution">
    <text evidence="7">The sequence shown here is derived from an EMBL/GenBank/DDBJ whole genome shotgun (WGS) entry which is preliminary data.</text>
</comment>
<dbReference type="AlphaFoldDB" id="A0A1Y3PEH9"/>
<dbReference type="Proteomes" id="UP000196475">
    <property type="component" value="Unassembled WGS sequence"/>
</dbReference>
<keyword evidence="2" id="KW-1003">Cell membrane</keyword>
<evidence type="ECO:0000256" key="6">
    <source>
        <dbReference type="SAM" id="Phobius"/>
    </source>
</evidence>
<dbReference type="Pfam" id="PF09678">
    <property type="entry name" value="Caa3_CtaG"/>
    <property type="match status" value="1"/>
</dbReference>
<accession>A0A1Y3PEH9</accession>
<dbReference type="InterPro" id="IPR019108">
    <property type="entry name" value="Caa3_assmbl_CtaG-rel"/>
</dbReference>
<evidence type="ECO:0000256" key="2">
    <source>
        <dbReference type="ARBA" id="ARBA00022475"/>
    </source>
</evidence>
<feature type="transmembrane region" description="Helical" evidence="6">
    <location>
        <begin position="39"/>
        <end position="62"/>
    </location>
</feature>
<gene>
    <name evidence="7" type="ORF">BAA01_06300</name>
</gene>
<keyword evidence="3 6" id="KW-0812">Transmembrane</keyword>
<reference evidence="8" key="1">
    <citation type="submission" date="2016-06" db="EMBL/GenBank/DDBJ databases">
        <authorList>
            <person name="Nascimento L."/>
            <person name="Pereira R.V."/>
            <person name="Martins L.F."/>
            <person name="Quaggio R.B."/>
            <person name="Silva A.M."/>
            <person name="Setubal J.C."/>
        </authorList>
    </citation>
    <scope>NUCLEOTIDE SEQUENCE [LARGE SCALE GENOMIC DNA]</scope>
</reference>
<feature type="transmembrane region" description="Helical" evidence="6">
    <location>
        <begin position="221"/>
        <end position="246"/>
    </location>
</feature>
<feature type="transmembrane region" description="Helical" evidence="6">
    <location>
        <begin position="185"/>
        <end position="209"/>
    </location>
</feature>
<keyword evidence="5 6" id="KW-0472">Membrane</keyword>
<name>A0A1Y3PEH9_9BACI</name>
<protein>
    <recommendedName>
        <fullName evidence="9">Cytochrome c oxidase assembly factor CtaG</fullName>
    </recommendedName>
</protein>
<feature type="transmembrane region" description="Helical" evidence="6">
    <location>
        <begin position="110"/>
        <end position="132"/>
    </location>
</feature>
<feature type="transmembrane region" description="Helical" evidence="6">
    <location>
        <begin position="83"/>
        <end position="104"/>
    </location>
</feature>
<evidence type="ECO:0000256" key="3">
    <source>
        <dbReference type="ARBA" id="ARBA00022692"/>
    </source>
</evidence>
<feature type="transmembrane region" description="Helical" evidence="6">
    <location>
        <begin position="266"/>
        <end position="289"/>
    </location>
</feature>
<evidence type="ECO:0000256" key="4">
    <source>
        <dbReference type="ARBA" id="ARBA00022989"/>
    </source>
</evidence>
<evidence type="ECO:0000256" key="1">
    <source>
        <dbReference type="ARBA" id="ARBA00004651"/>
    </source>
</evidence>
<dbReference type="EMBL" id="LZRT01000097">
    <property type="protein sequence ID" value="OUM85742.1"/>
    <property type="molecule type" value="Genomic_DNA"/>
</dbReference>
<evidence type="ECO:0000256" key="5">
    <source>
        <dbReference type="ARBA" id="ARBA00023136"/>
    </source>
</evidence>
<organism evidence="7 8">
    <name type="scientific">Bacillus thermozeamaize</name>
    <dbReference type="NCBI Taxonomy" id="230954"/>
    <lineage>
        <taxon>Bacteria</taxon>
        <taxon>Bacillati</taxon>
        <taxon>Bacillota</taxon>
        <taxon>Bacilli</taxon>
        <taxon>Bacillales</taxon>
        <taxon>Bacillaceae</taxon>
        <taxon>Bacillus</taxon>
    </lineage>
</organism>
<sequence length="317" mass="35964">MAVTFSLANLLTAPDPRLWTDQKWCGGIPLTPEIMNGSALWSAWSIPWLLAVLAILGWYIAAARGVFLKNPPGDAGRVPKRKMVSFFLGMALFYLAVGSPLHIIGHFFLFSIHMLTMAVLYFIVPPLILYGMTDRMYRSVLSLGILRGVYAFFSRRASISLVLFNLLLSFYHFPFIFEFFKEYQIAGSLIHSVLFFTAMMNWLPIVQTIDEFPRLSEGKKIVYLFVDGLALMPACVLILFSGVPLYESYAGAPQLVPWLSKLSDQQLGSIFMILIQEIVYMIVLAMVIYQWARREQQVTPEVQNLILLEKASGRLRN</sequence>